<feature type="compositionally biased region" description="Basic and acidic residues" evidence="7">
    <location>
        <begin position="1259"/>
        <end position="1287"/>
    </location>
</feature>
<accession>A0AAD1U329</accession>
<evidence type="ECO:0000256" key="6">
    <source>
        <dbReference type="SAM" id="Coils"/>
    </source>
</evidence>
<feature type="compositionally biased region" description="Polar residues" evidence="7">
    <location>
        <begin position="1221"/>
        <end position="1244"/>
    </location>
</feature>
<feature type="coiled-coil region" evidence="6">
    <location>
        <begin position="1032"/>
        <end position="1143"/>
    </location>
</feature>
<feature type="compositionally biased region" description="Acidic residues" evidence="7">
    <location>
        <begin position="26"/>
        <end position="39"/>
    </location>
</feature>
<feature type="compositionally biased region" description="Polar residues" evidence="7">
    <location>
        <begin position="1315"/>
        <end position="1337"/>
    </location>
</feature>
<evidence type="ECO:0000256" key="1">
    <source>
        <dbReference type="ARBA" id="ARBA00004267"/>
    </source>
</evidence>
<evidence type="ECO:0000256" key="4">
    <source>
        <dbReference type="ARBA" id="ARBA00023054"/>
    </source>
</evidence>
<dbReference type="Pfam" id="PF10495">
    <property type="entry name" value="PACT_coil_coil"/>
    <property type="match status" value="1"/>
</dbReference>
<gene>
    <name evidence="9" type="ORF">ECRASSUSDP1_LOCUS2673</name>
</gene>
<feature type="region of interest" description="Disordered" evidence="7">
    <location>
        <begin position="1204"/>
        <end position="1359"/>
    </location>
</feature>
<proteinExistence type="predicted"/>
<dbReference type="GO" id="GO:0005815">
    <property type="term" value="C:microtubule organizing center"/>
    <property type="evidence" value="ECO:0007669"/>
    <property type="project" value="UniProtKB-SubCell"/>
</dbReference>
<feature type="coiled-coil region" evidence="6">
    <location>
        <begin position="175"/>
        <end position="374"/>
    </location>
</feature>
<dbReference type="GO" id="GO:0005737">
    <property type="term" value="C:cytoplasm"/>
    <property type="evidence" value="ECO:0007669"/>
    <property type="project" value="UniProtKB-ARBA"/>
</dbReference>
<dbReference type="PANTHER" id="PTHR45615:SF63">
    <property type="entry name" value="CHROMOSOME UNDETERMINED SCAFFOLD_10, WHOLE GENOME SHOTGUN SEQUENCE"/>
    <property type="match status" value="1"/>
</dbReference>
<keyword evidence="2" id="KW-0963">Cytoplasm</keyword>
<evidence type="ECO:0000256" key="5">
    <source>
        <dbReference type="ARBA" id="ARBA00023212"/>
    </source>
</evidence>
<sequence>MEDLKEFSLGIGKEFIPFFDTKEDQVDNESQEEPDNEEDYQFKASTASFESLLNQKEGEMDEETEKGYSASKDHINDVTELSSYSKELVQDQISKIKSLEQELLSGKQNNYSEIPSSEEYHIKDKSSLLKTYKDQNENYKSQIRSLTRLLEEQKTFYTRMTQDASKSESENLTQIANLMSTLHNMTNENSFLRNQCGELERRCCQKDEELSLQAQTLRRKAKELKDIKSSETGKMESINKKINKVKQRSDEQESKIISINKSKKSLQAQLAQCKSELSDRIQEFNTVKEKEISLIEKLRKEIEKLKKDNKELLAKNDKLREDKDRREAMQKRVSECAVKMEKINKEIDLERKKSSRLTKENTGYKKEIDVLKEKIKGENHPDSLKAKIHDQSTRIANLRKDNSSKAKEISSLVSKVEKANFDIKQISDYLTSEYKCLSTWIESCLNSKYVFSISNSSKNPEKYSLPKCIDFPKIIDQKPDILKEKSKFCKISGIPKQLESLKKLLRKSQVEIIESAAKIIEDNATLQENIRETNQFKSEISKDFENLKMSLITTEKSITHLNSEKDDLVDETQKWKEKFTAVENQYKNISSEYDRVLLDILFSLETARKRYENTENLKESTSDFISDPLLAKIQKNLESPSSEDGLKRSDRKAGIIKYIGCFDQIIISLAGDLSQSDQTLQKIPQLQNQVKETTKQLEQAEVDFANEREALEKAHFEENTLKAQEMESLNGNYQNKIRLMQEELSAQEELVQSKCEEIASLSSDLSQLTKQIHSQIDLSKDLKQLATAGHQKVTSLVFQKGVLKDQLHELQQSYKKTTSFLERVYCKIREINLGVQGEEVTNKDKEIKTVSPLFKFRKSVLAIIAVNRIKKLFKTQCLGKYDLECIDSIKVAEFGENEEMFISQGYQLPEYDTEDNQKCFKFENNSIEKSLSITPIKPSQDESCCKNLKTSFQNPSVSSNSHYKSSLSLKRPCASSDLFPYISKPNASCTFAKTGLGETTAQKSPYYTALIRQLDLALKTLFSTTKSAKKQLKSSQSKASSLETKISTLEEELLESMQKCDGFQEKLNKDVKKQEELGEKLVQSEHKIEQLKVRIQDLQALNENIEDKKCRLSKEVVKSEIKIKHLQREIEMKDMQIENLKTLCVKNEQDFEQVNGNWTDMMHKLKKMEFEKSKLVSDNVKLLNENEGLRKELLNVTFRQDSSQEYSSVQTDYKHQPMHNYPSQNKENINQNIQHDPSENSPTSYRRKRTAHFPNIKPEVYENSEKYHGGDSRRGRERNREVFGHEVESEEFNQTSSKYDDYGNSPPEYPPKTYSYLNSNADQNSPQNSSPITTPQKSESEFEFCASLKDSSHSPPELQ</sequence>
<evidence type="ECO:0000256" key="7">
    <source>
        <dbReference type="SAM" id="MobiDB-lite"/>
    </source>
</evidence>
<keyword evidence="5" id="KW-0206">Cytoskeleton</keyword>
<dbReference type="Proteomes" id="UP001295684">
    <property type="component" value="Unassembled WGS sequence"/>
</dbReference>
<dbReference type="PANTHER" id="PTHR45615">
    <property type="entry name" value="MYOSIN HEAVY CHAIN, NON-MUSCLE"/>
    <property type="match status" value="1"/>
</dbReference>
<feature type="coiled-coil region" evidence="6">
    <location>
        <begin position="683"/>
        <end position="750"/>
    </location>
</feature>
<dbReference type="InterPro" id="IPR019528">
    <property type="entry name" value="PACT_domain"/>
</dbReference>
<comment type="subcellular location">
    <subcellularLocation>
        <location evidence="1">Cytoplasm</location>
        <location evidence="1">Cytoskeleton</location>
        <location evidence="1">Microtubule organizing center</location>
    </subcellularLocation>
</comment>
<evidence type="ECO:0000256" key="3">
    <source>
        <dbReference type="ARBA" id="ARBA00022553"/>
    </source>
</evidence>
<protein>
    <recommendedName>
        <fullName evidence="8">Pericentrin/AKAP-450 centrosomal targeting domain-containing protein</fullName>
    </recommendedName>
</protein>
<dbReference type="EMBL" id="CAMPGE010002555">
    <property type="protein sequence ID" value="CAI2361362.1"/>
    <property type="molecule type" value="Genomic_DNA"/>
</dbReference>
<evidence type="ECO:0000313" key="10">
    <source>
        <dbReference type="Proteomes" id="UP001295684"/>
    </source>
</evidence>
<feature type="domain" description="Pericentrin/AKAP-450 centrosomal targeting" evidence="8">
    <location>
        <begin position="795"/>
        <end position="872"/>
    </location>
</feature>
<comment type="caution">
    <text evidence="9">The sequence shown here is derived from an EMBL/GenBank/DDBJ whole genome shotgun (WGS) entry which is preliminary data.</text>
</comment>
<evidence type="ECO:0000313" key="9">
    <source>
        <dbReference type="EMBL" id="CAI2361362.1"/>
    </source>
</evidence>
<evidence type="ECO:0000256" key="2">
    <source>
        <dbReference type="ARBA" id="ARBA00022490"/>
    </source>
</evidence>
<name>A0AAD1U329_EUPCR</name>
<feature type="region of interest" description="Disordered" evidence="7">
    <location>
        <begin position="20"/>
        <end position="74"/>
    </location>
</feature>
<reference evidence="9" key="1">
    <citation type="submission" date="2023-07" db="EMBL/GenBank/DDBJ databases">
        <authorList>
            <consortium name="AG Swart"/>
            <person name="Singh M."/>
            <person name="Singh A."/>
            <person name="Seah K."/>
            <person name="Emmerich C."/>
        </authorList>
    </citation>
    <scope>NUCLEOTIDE SEQUENCE</scope>
    <source>
        <strain evidence="9">DP1</strain>
    </source>
</reference>
<evidence type="ECO:0000259" key="8">
    <source>
        <dbReference type="Pfam" id="PF10495"/>
    </source>
</evidence>
<feature type="coiled-coil region" evidence="6">
    <location>
        <begin position="122"/>
        <end position="149"/>
    </location>
</feature>
<keyword evidence="10" id="KW-1185">Reference proteome</keyword>
<organism evidence="9 10">
    <name type="scientific">Euplotes crassus</name>
    <dbReference type="NCBI Taxonomy" id="5936"/>
    <lineage>
        <taxon>Eukaryota</taxon>
        <taxon>Sar</taxon>
        <taxon>Alveolata</taxon>
        <taxon>Ciliophora</taxon>
        <taxon>Intramacronucleata</taxon>
        <taxon>Spirotrichea</taxon>
        <taxon>Hypotrichia</taxon>
        <taxon>Euplotida</taxon>
        <taxon>Euplotidae</taxon>
        <taxon>Moneuplotes</taxon>
    </lineage>
</organism>
<keyword evidence="3" id="KW-0597">Phosphoprotein</keyword>
<keyword evidence="4 6" id="KW-0175">Coiled coil</keyword>
<feature type="compositionally biased region" description="Polar residues" evidence="7">
    <location>
        <begin position="43"/>
        <end position="54"/>
    </location>
</feature>